<feature type="non-terminal residue" evidence="1">
    <location>
        <position position="1"/>
    </location>
</feature>
<evidence type="ECO:0000313" key="2">
    <source>
        <dbReference type="Proteomes" id="UP000635628"/>
    </source>
</evidence>
<comment type="caution">
    <text evidence="1">The sequence shown here is derived from an EMBL/GenBank/DDBJ whole genome shotgun (WGS) entry which is preliminary data.</text>
</comment>
<accession>A0ACA8ZQU0</accession>
<evidence type="ECO:0000313" key="1">
    <source>
        <dbReference type="EMBL" id="CAB5502260.1"/>
    </source>
</evidence>
<dbReference type="Proteomes" id="UP000635628">
    <property type="component" value="Unassembled WGS sequence"/>
</dbReference>
<keyword evidence="2" id="KW-1185">Reference proteome</keyword>
<gene>
    <name evidence="1" type="ORF">AZO1586R_1405</name>
</gene>
<sequence length="258" mass="29321">KIKSVGTNRNYLEALKHIAKHTTGNLRDLTKEQATQYLVDRSVQVGQSSLNMSRQVMQHLIGDKLPVIKTEKNKVLLGSRAYTPEQVKVIAEHQNDRNALATQLSYASGLRAHELLTLKPANEQPANTRETHELKFSQREGEIYTVVGNGGLIREVLIPSKLATKLEQYKLNEPVKITDRGIYYQQNYNIAGGQSWSNSFSKTSNRVFNWSRGAHGLRHTYAQERMKEIRAETQEIALTIVSQEMGHLRPDVILTYLR</sequence>
<organism evidence="1 2">
    <name type="scientific">Bathymodiolus azoricus thioautotrophic gill symbiont</name>
    <dbReference type="NCBI Taxonomy" id="235205"/>
    <lineage>
        <taxon>Bacteria</taxon>
        <taxon>Pseudomonadati</taxon>
        <taxon>Pseudomonadota</taxon>
        <taxon>Gammaproteobacteria</taxon>
        <taxon>sulfur-oxidizing symbionts</taxon>
    </lineage>
</organism>
<proteinExistence type="predicted"/>
<name>A0ACA8ZQU0_9GAMM</name>
<dbReference type="EMBL" id="CAESAP020000208">
    <property type="protein sequence ID" value="CAB5502260.1"/>
    <property type="molecule type" value="Genomic_DNA"/>
</dbReference>
<reference evidence="1" key="1">
    <citation type="submission" date="2020-05" db="EMBL/GenBank/DDBJ databases">
        <authorList>
            <person name="Petersen J."/>
            <person name="Sayavedra L."/>
        </authorList>
    </citation>
    <scope>NUCLEOTIDE SEQUENCE</scope>
    <source>
        <strain evidence="1">B azoricus SOX Menez Gwen</strain>
    </source>
</reference>
<protein>
    <submittedName>
        <fullName evidence="1">Uncharacterized protein</fullName>
    </submittedName>
</protein>